<reference evidence="1 2" key="2">
    <citation type="journal article" date="2022" name="Mol. Ecol. Resour.">
        <title>The genomes of chicory, endive, great burdock and yacon provide insights into Asteraceae paleo-polyploidization history and plant inulin production.</title>
        <authorList>
            <person name="Fan W."/>
            <person name="Wang S."/>
            <person name="Wang H."/>
            <person name="Wang A."/>
            <person name="Jiang F."/>
            <person name="Liu H."/>
            <person name="Zhao H."/>
            <person name="Xu D."/>
            <person name="Zhang Y."/>
        </authorList>
    </citation>
    <scope>NUCLEOTIDE SEQUENCE [LARGE SCALE GENOMIC DNA]</scope>
    <source>
        <strain evidence="2">cv. Niubang</strain>
    </source>
</reference>
<keyword evidence="2" id="KW-1185">Reference proteome</keyword>
<sequence length="1464" mass="164357">MTGAEPSKEPEQRSLITKLDFGDPLYLHPSDTSGASILSMKLNGTENYKVWSCAMIIALETKNKIGFIDGSVVRSVDNDVLGKQWDRCNSVVLSWILNSISDDLFVSQVFSRVASEVWLELKETYDKIDGSVTFNLHKKINSLSQNGAHFLMGLDDAYVHIRSNILTTDPLPSVKAAFSLVSQEESHRGVTRSSDPKGQNTAFFGKATENKKKSGKPLLVCKHCGITGHTRERCYKLIGFPKDFQFTKSKNSFKPASNNACSIDTSASGQNSSKSLTEDQITKLLSLLEHKQLENIFVNMAGMFSVNMTKSTNSSSFSHRGWIIDSGANQHMTSTVLCLENVVDISDLDLKVTQPNGDEAKINQIGNFRLNDNVVLFDVLVIRDFHVNLLFVHKIARDSKIFVGFDEYKCYLSPHKKIMGTGSEQGGLYFFDCLLKGESFVSLKTNMSIVCCVSRQLWHSRLGHPADQVLGILKDTLNLGNERDYVPCDICHKAKQTRDKFTLSNNVSHVLGELVHLDIWGPYRVPSKEGYRFFLTIVDDYTRSVWVYLLKSKDEVFDNIVAFHSLLINQFGKHVKIFRSDNGTEFVNNKLGAFFKTNGIIHQTSCVYTPQQNGVVERKHRHLLNVSRALMFQGNIPLDMWSECLLTATYLINRTPSSVLNGKCPYELVFGFAPVLSHLRNFGCLCFAVKPNVSDKFSSRSEKCVHLGYCNSKKGYKLYSLDSKQIIVSRDVKFYETIFPFKMSSNQLNCDVNDINSLNFFDSGLLQTNDLISELPNDETGVSPQNGSNENVSGTSESSRRGHMGSQDRAAGSLDPGSFNTSNGNDRVAGSSDPGSTVSGNDRAAGSSDPGSTVSASDSRTTSFRQLTVQQNSDDILRAPSEGTVSVQSNFRKSTRSSTLPRHFDDYVVEGKVKYGIEKVVNYSCLNSEFFCFVSTLNKSFEREIFYEASKDQNWVDAMNLEMEALYRNGTWLLTDLPPGRKPIGCRWIYKIKYKSTGEIERYKARLVAKGYSQREHLDYEETFSPVVKMVTVRCVIALAVQNKWPLCQLDVNNAFLYGNLVEEVYMSLPPGYFSANDKRVCKLVKSLYGLKQAPRQWYEKLSTCLIDHGFIQSTSDYSLFTKCFDNIFIVLLVYVDDIVITGNSYPEIQEVKNYLQSRFKIKNLGVLKFFLGIEILETKKGVCMSQRKYCLELLNDFGYLGCKPISTPMDMNLVVTDSVGSEIKDPPLKDFTGYQKLIGRLIYLLATRPDIAFAVHCLSQFMHSPRESHLKLALRVLRYLKASPGKGINFSLCPTSDFKLSAFVDADWGKCLSTRRSVTGYCLFLGNCMISWRSKKQSTVSRSSAESEYRAMASALCEIIWVLSILADLKVDSLLPVNLNCDNKSAIQIANNPVFHERTKHIEIDIHQVRNKISSGMLKTVKVLSTENSADIFTKSLGVNQHHYLVSKLNMLDLFNVKIEGGC</sequence>
<organism evidence="1 2">
    <name type="scientific">Arctium lappa</name>
    <name type="common">Greater burdock</name>
    <name type="synonym">Lappa major</name>
    <dbReference type="NCBI Taxonomy" id="4217"/>
    <lineage>
        <taxon>Eukaryota</taxon>
        <taxon>Viridiplantae</taxon>
        <taxon>Streptophyta</taxon>
        <taxon>Embryophyta</taxon>
        <taxon>Tracheophyta</taxon>
        <taxon>Spermatophyta</taxon>
        <taxon>Magnoliopsida</taxon>
        <taxon>eudicotyledons</taxon>
        <taxon>Gunneridae</taxon>
        <taxon>Pentapetalae</taxon>
        <taxon>asterids</taxon>
        <taxon>campanulids</taxon>
        <taxon>Asterales</taxon>
        <taxon>Asteraceae</taxon>
        <taxon>Carduoideae</taxon>
        <taxon>Cardueae</taxon>
        <taxon>Arctiinae</taxon>
        <taxon>Arctium</taxon>
    </lineage>
</organism>
<dbReference type="Proteomes" id="UP001055879">
    <property type="component" value="Linkage Group LG08"/>
</dbReference>
<gene>
    <name evidence="1" type="ORF">L6452_26097</name>
</gene>
<name>A0ACB9ABL1_ARCLA</name>
<comment type="caution">
    <text evidence="1">The sequence shown here is derived from an EMBL/GenBank/DDBJ whole genome shotgun (WGS) entry which is preliminary data.</text>
</comment>
<protein>
    <submittedName>
        <fullName evidence="1">Uncharacterized protein</fullName>
    </submittedName>
</protein>
<dbReference type="EMBL" id="CM042054">
    <property type="protein sequence ID" value="KAI3707507.1"/>
    <property type="molecule type" value="Genomic_DNA"/>
</dbReference>
<evidence type="ECO:0000313" key="2">
    <source>
        <dbReference type="Proteomes" id="UP001055879"/>
    </source>
</evidence>
<evidence type="ECO:0000313" key="1">
    <source>
        <dbReference type="EMBL" id="KAI3707507.1"/>
    </source>
</evidence>
<reference evidence="2" key="1">
    <citation type="journal article" date="2022" name="Mol. Ecol. Resour.">
        <title>The genomes of chicory, endive, great burdock and yacon provide insights into Asteraceae palaeo-polyploidization history and plant inulin production.</title>
        <authorList>
            <person name="Fan W."/>
            <person name="Wang S."/>
            <person name="Wang H."/>
            <person name="Wang A."/>
            <person name="Jiang F."/>
            <person name="Liu H."/>
            <person name="Zhao H."/>
            <person name="Xu D."/>
            <person name="Zhang Y."/>
        </authorList>
    </citation>
    <scope>NUCLEOTIDE SEQUENCE [LARGE SCALE GENOMIC DNA]</scope>
    <source>
        <strain evidence="2">cv. Niubang</strain>
    </source>
</reference>
<proteinExistence type="predicted"/>
<accession>A0ACB9ABL1</accession>